<comment type="caution">
    <text evidence="1">The sequence shown here is derived from an EMBL/GenBank/DDBJ whole genome shotgun (WGS) entry which is preliminary data.</text>
</comment>
<keyword evidence="2" id="KW-1185">Reference proteome</keyword>
<dbReference type="Proteomes" id="UP000234789">
    <property type="component" value="Unassembled WGS sequence"/>
</dbReference>
<reference evidence="1 2" key="1">
    <citation type="submission" date="2017-05" db="EMBL/GenBank/DDBJ databases">
        <title>Functional genome analysis of Paenibacillus pasadenensis strain R16: insights on endophytic life style and antifungal activity.</title>
        <authorList>
            <person name="Passera A."/>
            <person name="Marcolungo L."/>
            <person name="Casati P."/>
            <person name="Brasca M."/>
            <person name="Quaglino F."/>
            <person name="Delledonne M."/>
        </authorList>
    </citation>
    <scope>NUCLEOTIDE SEQUENCE [LARGE SCALE GENOMIC DNA]</scope>
    <source>
        <strain evidence="1 2">R16</strain>
    </source>
</reference>
<sequence length="61" mass="6809">MYALKPSLDGGGSELPASFWTAFSAKADELLGQVRRGELEVGPFLDRLQFWARENVSVHRT</sequence>
<protein>
    <submittedName>
        <fullName evidence="1">Uncharacterized protein</fullName>
    </submittedName>
</protein>
<name>A0A2N5N1V7_9BACL</name>
<evidence type="ECO:0000313" key="2">
    <source>
        <dbReference type="Proteomes" id="UP000234789"/>
    </source>
</evidence>
<evidence type="ECO:0000313" key="1">
    <source>
        <dbReference type="EMBL" id="PLT44305.1"/>
    </source>
</evidence>
<dbReference type="EMBL" id="NFEZ01000004">
    <property type="protein sequence ID" value="PLT44305.1"/>
    <property type="molecule type" value="Genomic_DNA"/>
</dbReference>
<gene>
    <name evidence="1" type="ORF">B8V81_2736</name>
</gene>
<dbReference type="AlphaFoldDB" id="A0A2N5N1V7"/>
<proteinExistence type="predicted"/>
<accession>A0A2N5N1V7</accession>
<organism evidence="1 2">
    <name type="scientific">Paenibacillus pasadenensis</name>
    <dbReference type="NCBI Taxonomy" id="217090"/>
    <lineage>
        <taxon>Bacteria</taxon>
        <taxon>Bacillati</taxon>
        <taxon>Bacillota</taxon>
        <taxon>Bacilli</taxon>
        <taxon>Bacillales</taxon>
        <taxon>Paenibacillaceae</taxon>
        <taxon>Paenibacillus</taxon>
    </lineage>
</organism>